<keyword evidence="1" id="KW-1133">Transmembrane helix</keyword>
<dbReference type="InterPro" id="IPR011969">
    <property type="entry name" value="Clan_AA_Asp_peptidase_C"/>
</dbReference>
<keyword evidence="2" id="KW-0645">Protease</keyword>
<dbReference type="Gene3D" id="2.40.70.10">
    <property type="entry name" value="Acid Proteases"/>
    <property type="match status" value="1"/>
</dbReference>
<dbReference type="Pfam" id="PF13975">
    <property type="entry name" value="gag-asp_proteas"/>
    <property type="match status" value="1"/>
</dbReference>
<dbReference type="GO" id="GO:0006508">
    <property type="term" value="P:proteolysis"/>
    <property type="evidence" value="ECO:0007669"/>
    <property type="project" value="UniProtKB-KW"/>
</dbReference>
<dbReference type="OrthoDB" id="185963at2"/>
<dbReference type="InterPro" id="IPR021109">
    <property type="entry name" value="Peptidase_aspartic_dom_sf"/>
</dbReference>
<keyword evidence="1" id="KW-0812">Transmembrane</keyword>
<dbReference type="RefSeq" id="WP_135440620.1">
    <property type="nucleotide sequence ID" value="NZ_SRLE01000001.1"/>
</dbReference>
<gene>
    <name evidence="2" type="ORF">E4634_00375</name>
</gene>
<protein>
    <submittedName>
        <fullName evidence="2">TIGR02281 family clan AA aspartic protease</fullName>
        <ecNumber evidence="2">3.4.23.-</ecNumber>
    </submittedName>
</protein>
<comment type="caution">
    <text evidence="2">The sequence shown here is derived from an EMBL/GenBank/DDBJ whole genome shotgun (WGS) entry which is preliminary data.</text>
</comment>
<accession>A0A4Z0M8K8</accession>
<dbReference type="InterPro" id="IPR034122">
    <property type="entry name" value="Retropepsin-like_bacterial"/>
</dbReference>
<keyword evidence="3" id="KW-1185">Reference proteome</keyword>
<dbReference type="GO" id="GO:0008233">
    <property type="term" value="F:peptidase activity"/>
    <property type="evidence" value="ECO:0007669"/>
    <property type="project" value="UniProtKB-KW"/>
</dbReference>
<dbReference type="NCBIfam" id="TIGR02281">
    <property type="entry name" value="clan_AA_DTGA"/>
    <property type="match status" value="1"/>
</dbReference>
<dbReference type="AlphaFoldDB" id="A0A4Z0M8K8"/>
<dbReference type="Proteomes" id="UP000298050">
    <property type="component" value="Unassembled WGS sequence"/>
</dbReference>
<evidence type="ECO:0000256" key="1">
    <source>
        <dbReference type="SAM" id="Phobius"/>
    </source>
</evidence>
<evidence type="ECO:0000313" key="3">
    <source>
        <dbReference type="Proteomes" id="UP000298050"/>
    </source>
</evidence>
<sequence length="181" mass="19785">MNPEQEVARSQKRMGLGMLALAWVVIIGLVGWFFNDMLAARVNPNSNVASSLGADGVREVVLQRNRYGHYVASGEINGQPVTFMLDTGATGVAIPPRIASQLGLRRGMAYQSETANGSTLSYATQLERVALGDIVMQEVPAAIVTGMEFEQVLLGMTFLKHIEFSQRGDQLTLRQYPQANR</sequence>
<organism evidence="2 3">
    <name type="scientific">Mangrovimicrobium sediminis</name>
    <dbReference type="NCBI Taxonomy" id="2562682"/>
    <lineage>
        <taxon>Bacteria</taxon>
        <taxon>Pseudomonadati</taxon>
        <taxon>Pseudomonadota</taxon>
        <taxon>Gammaproteobacteria</taxon>
        <taxon>Cellvibrionales</taxon>
        <taxon>Halieaceae</taxon>
        <taxon>Mangrovimicrobium</taxon>
    </lineage>
</organism>
<dbReference type="CDD" id="cd05483">
    <property type="entry name" value="retropepsin_like_bacteria"/>
    <property type="match status" value="1"/>
</dbReference>
<evidence type="ECO:0000313" key="2">
    <source>
        <dbReference type="EMBL" id="TGD76043.1"/>
    </source>
</evidence>
<name>A0A4Z0M8K8_9GAMM</name>
<dbReference type="SUPFAM" id="SSF50630">
    <property type="entry name" value="Acid proteases"/>
    <property type="match status" value="1"/>
</dbReference>
<dbReference type="EMBL" id="SRLE01000001">
    <property type="protein sequence ID" value="TGD76043.1"/>
    <property type="molecule type" value="Genomic_DNA"/>
</dbReference>
<proteinExistence type="predicted"/>
<reference evidence="2 3" key="1">
    <citation type="submission" date="2019-04" db="EMBL/GenBank/DDBJ databases">
        <title>Taxonomy of novel Haliea sp. from mangrove soil of West Coast of India.</title>
        <authorList>
            <person name="Verma A."/>
            <person name="Kumar P."/>
            <person name="Krishnamurthi S."/>
        </authorList>
    </citation>
    <scope>NUCLEOTIDE SEQUENCE [LARGE SCALE GENOMIC DNA]</scope>
    <source>
        <strain evidence="2 3">SAOS-164</strain>
    </source>
</reference>
<keyword evidence="2" id="KW-0378">Hydrolase</keyword>
<keyword evidence="1" id="KW-0472">Membrane</keyword>
<dbReference type="EC" id="3.4.23.-" evidence="2"/>
<feature type="transmembrane region" description="Helical" evidence="1">
    <location>
        <begin position="16"/>
        <end position="34"/>
    </location>
</feature>